<reference evidence="1 2" key="1">
    <citation type="submission" date="2019-02" db="EMBL/GenBank/DDBJ databases">
        <authorList>
            <consortium name="Pathogen Informatics"/>
        </authorList>
    </citation>
    <scope>NUCLEOTIDE SEQUENCE [LARGE SCALE GENOMIC DNA]</scope>
    <source>
        <strain evidence="1 2">3012STDY7103891</strain>
    </source>
</reference>
<dbReference type="EMBL" id="CAACYJ010000040">
    <property type="protein sequence ID" value="VFB20738.1"/>
    <property type="molecule type" value="Genomic_DNA"/>
</dbReference>
<evidence type="ECO:0000313" key="2">
    <source>
        <dbReference type="Proteomes" id="UP000330809"/>
    </source>
</evidence>
<evidence type="ECO:0000313" key="1">
    <source>
        <dbReference type="EMBL" id="VFB20738.1"/>
    </source>
</evidence>
<accession>A0A449IMR9</accession>
<name>A0A449IMR9_PSEFR</name>
<protein>
    <submittedName>
        <fullName evidence="1">Uncharacterized protein</fullName>
    </submittedName>
</protein>
<dbReference type="AlphaFoldDB" id="A0A449IMR9"/>
<gene>
    <name evidence="1" type="ORF">NCTC10754_03371</name>
</gene>
<proteinExistence type="predicted"/>
<dbReference type="Proteomes" id="UP000330809">
    <property type="component" value="Unassembled WGS sequence"/>
</dbReference>
<organism evidence="1 2">
    <name type="scientific">Pseudomonas fragi</name>
    <dbReference type="NCBI Taxonomy" id="296"/>
    <lineage>
        <taxon>Bacteria</taxon>
        <taxon>Pseudomonadati</taxon>
        <taxon>Pseudomonadota</taxon>
        <taxon>Gammaproteobacteria</taxon>
        <taxon>Pseudomonadales</taxon>
        <taxon>Pseudomonadaceae</taxon>
        <taxon>Pseudomonas</taxon>
    </lineage>
</organism>
<sequence>MFNYGDITRGFIFRMLCKAARASVLQSAHEKRRETHLNLSSQPSVGAVGKAVEPARCNILQLFLAQVAQPANHAPKYPAQTACTSARGSCCCIGSVVD</sequence>